<sequence>MPDAISAAMTTPQVVTSDTPTLDPSLLENPDSFDQEMFLQLLVAQLKYQNPLDPMDSSEFMAQSAQFTTVEKLEQLTTKIGESIANDRLGTATGLIGREVSFTRADGSTAAGDVTSVRFEPFGPVLVLSDRTEIGMADISSVSARTA</sequence>
<dbReference type="InterPro" id="IPR005648">
    <property type="entry name" value="FlgD"/>
</dbReference>
<organism evidence="4 5">
    <name type="scientific">Euzebya pacifica</name>
    <dbReference type="NCBI Taxonomy" id="1608957"/>
    <lineage>
        <taxon>Bacteria</taxon>
        <taxon>Bacillati</taxon>
        <taxon>Actinomycetota</taxon>
        <taxon>Nitriliruptoria</taxon>
        <taxon>Euzebyales</taxon>
    </lineage>
</organism>
<dbReference type="Pfam" id="PF03963">
    <property type="entry name" value="FlgD"/>
    <property type="match status" value="1"/>
</dbReference>
<keyword evidence="2" id="KW-1005">Bacterial flagellum biogenesis</keyword>
<reference evidence="4 5" key="1">
    <citation type="submission" date="2018-09" db="EMBL/GenBank/DDBJ databases">
        <title>Complete genome sequence of Euzebya sp. DY32-46 isolated from seawater of Pacific Ocean.</title>
        <authorList>
            <person name="Xu L."/>
            <person name="Wu Y.-H."/>
            <person name="Xu X.-W."/>
        </authorList>
    </citation>
    <scope>NUCLEOTIDE SEQUENCE [LARGE SCALE GENOMIC DNA]</scope>
    <source>
        <strain evidence="4 5">DY32-46</strain>
    </source>
</reference>
<evidence type="ECO:0000256" key="1">
    <source>
        <dbReference type="ARBA" id="ARBA00010577"/>
    </source>
</evidence>
<keyword evidence="4" id="KW-0969">Cilium</keyword>
<dbReference type="Proteomes" id="UP000264006">
    <property type="component" value="Chromosome"/>
</dbReference>
<name>A0A346XUH2_9ACTN</name>
<evidence type="ECO:0000313" key="5">
    <source>
        <dbReference type="Proteomes" id="UP000264006"/>
    </source>
</evidence>
<evidence type="ECO:0000313" key="4">
    <source>
        <dbReference type="EMBL" id="AXV05869.1"/>
    </source>
</evidence>
<feature type="compositionally biased region" description="Polar residues" evidence="3">
    <location>
        <begin position="8"/>
        <end position="22"/>
    </location>
</feature>
<dbReference type="OrthoDB" id="9785233at2"/>
<gene>
    <name evidence="4" type="ORF">DVS28_a1169</name>
</gene>
<comment type="similarity">
    <text evidence="1">Belongs to the FlgD family.</text>
</comment>
<feature type="region of interest" description="Disordered" evidence="3">
    <location>
        <begin position="1"/>
        <end position="23"/>
    </location>
</feature>
<protein>
    <submittedName>
        <fullName evidence="4">Flagellar basal-body rod modification protein FlgD</fullName>
    </submittedName>
</protein>
<dbReference type="GO" id="GO:0044781">
    <property type="term" value="P:bacterial-type flagellum organization"/>
    <property type="evidence" value="ECO:0007669"/>
    <property type="project" value="UniProtKB-KW"/>
</dbReference>
<evidence type="ECO:0000256" key="3">
    <source>
        <dbReference type="SAM" id="MobiDB-lite"/>
    </source>
</evidence>
<keyword evidence="5" id="KW-1185">Reference proteome</keyword>
<dbReference type="EMBL" id="CP031165">
    <property type="protein sequence ID" value="AXV05869.1"/>
    <property type="molecule type" value="Genomic_DNA"/>
</dbReference>
<dbReference type="AlphaFoldDB" id="A0A346XUH2"/>
<dbReference type="RefSeq" id="WP_114590607.1">
    <property type="nucleotide sequence ID" value="NZ_CP031165.1"/>
</dbReference>
<keyword evidence="4" id="KW-0282">Flagellum</keyword>
<keyword evidence="4" id="KW-0966">Cell projection</keyword>
<proteinExistence type="inferred from homology"/>
<evidence type="ECO:0000256" key="2">
    <source>
        <dbReference type="ARBA" id="ARBA00022795"/>
    </source>
</evidence>
<accession>A0A346XUH2</accession>
<dbReference type="KEGG" id="euz:DVS28_a1169"/>